<evidence type="ECO:0000256" key="1">
    <source>
        <dbReference type="SAM" id="MobiDB-lite"/>
    </source>
</evidence>
<sequence>MKKIIFSMMLIATTMTMTSCSTDDPFSSLSNGSDNNWNNGGDISGSISTGGSSTTTGDLTTFAVTIDQTTAEPATTATAYLPDEEDALENNSFTTEIAIDLSSPTAKTESGVEISVNGGHITANHGSVKGICYVLSGTTANGSFTVVGDKKYEVKLNGASITNPDSAALNLLSGKRAFVVLADGTSNSLTDGTGGSQKGALYCKGKLLFSGSGTLSVVGQTNNAIHSADYIIFNQGNNIYAKSTANHGIKANDGVFVNGGIINVEVSAAAAKGINCESNIIVNGGRTTVITTGDGTYDTDDQEAKGAAGIKADSTFTINAGELWLKSTGSGGKGINADIDANFNGGNVYVITEGGQYKSNNDTSSPKGIKADGDINISGGTVWVRTNGYNGEGIETKSALNISGGEVACYAYDDAINSKGDMTITGGYVYAQGKNNDGLDANGNIYLKGGLVYAICSGQPEVAIDANTEGGKKLYLTGGTIVAVGGLESGSSLSQSCYQASTWSKSTWYTMTIGENTFSFRTPSSGGSSLVVSAASTPTLQSGTSISGGSSFFGGLGIAGGTISGGSSVSLSSYTGGNSMGGGGGWPGGWR</sequence>
<keyword evidence="2" id="KW-0732">Signal</keyword>
<dbReference type="Proteomes" id="UP000806522">
    <property type="component" value="Unassembled WGS sequence"/>
</dbReference>
<feature type="signal peptide" evidence="2">
    <location>
        <begin position="1"/>
        <end position="21"/>
    </location>
</feature>
<dbReference type="Pfam" id="PF14262">
    <property type="entry name" value="Cthe_2159"/>
    <property type="match status" value="1"/>
</dbReference>
<reference evidence="3" key="1">
    <citation type="submission" date="2019-04" db="EMBL/GenBank/DDBJ databases">
        <title>Evolution of Biomass-Degrading Anaerobic Consortia Revealed by Metagenomics.</title>
        <authorList>
            <person name="Peng X."/>
        </authorList>
    </citation>
    <scope>NUCLEOTIDE SEQUENCE</scope>
    <source>
        <strain evidence="3">SIG140</strain>
    </source>
</reference>
<evidence type="ECO:0000313" key="4">
    <source>
        <dbReference type="Proteomes" id="UP000806522"/>
    </source>
</evidence>
<accession>A0A9D5P5K6</accession>
<name>A0A9D5P5K6_XYLRU</name>
<feature type="region of interest" description="Disordered" evidence="1">
    <location>
        <begin position="22"/>
        <end position="53"/>
    </location>
</feature>
<dbReference type="InterPro" id="IPR025584">
    <property type="entry name" value="Cthe_2159"/>
</dbReference>
<dbReference type="PROSITE" id="PS51257">
    <property type="entry name" value="PROKAR_LIPOPROTEIN"/>
    <property type="match status" value="1"/>
</dbReference>
<organism evidence="3 4">
    <name type="scientific">Xylanibacter ruminicola</name>
    <name type="common">Prevotella ruminicola</name>
    <dbReference type="NCBI Taxonomy" id="839"/>
    <lineage>
        <taxon>Bacteria</taxon>
        <taxon>Pseudomonadati</taxon>
        <taxon>Bacteroidota</taxon>
        <taxon>Bacteroidia</taxon>
        <taxon>Bacteroidales</taxon>
        <taxon>Prevotellaceae</taxon>
        <taxon>Xylanibacter</taxon>
    </lineage>
</organism>
<proteinExistence type="predicted"/>
<protein>
    <submittedName>
        <fullName evidence="3">Carbohydrate-binding domain-containing protein</fullName>
    </submittedName>
</protein>
<gene>
    <name evidence="3" type="ORF">E7101_09870</name>
</gene>
<dbReference type="AlphaFoldDB" id="A0A9D5P5K6"/>
<evidence type="ECO:0000256" key="2">
    <source>
        <dbReference type="SAM" id="SignalP"/>
    </source>
</evidence>
<feature type="chain" id="PRO_5039071970" evidence="2">
    <location>
        <begin position="22"/>
        <end position="591"/>
    </location>
</feature>
<comment type="caution">
    <text evidence="3">The sequence shown here is derived from an EMBL/GenBank/DDBJ whole genome shotgun (WGS) entry which is preliminary data.</text>
</comment>
<dbReference type="EMBL" id="SUYC01000010">
    <property type="protein sequence ID" value="MBE6271243.1"/>
    <property type="molecule type" value="Genomic_DNA"/>
</dbReference>
<evidence type="ECO:0000313" key="3">
    <source>
        <dbReference type="EMBL" id="MBE6271243.1"/>
    </source>
</evidence>